<keyword evidence="1" id="KW-0732">Signal</keyword>
<name>A0AAW1QBY6_9CHLO</name>
<evidence type="ECO:0000313" key="2">
    <source>
        <dbReference type="EMBL" id="KAK9818812.1"/>
    </source>
</evidence>
<gene>
    <name evidence="2" type="ORF">WJX74_004498</name>
</gene>
<proteinExistence type="predicted"/>
<feature type="chain" id="PRO_5043407780" evidence="1">
    <location>
        <begin position="26"/>
        <end position="428"/>
    </location>
</feature>
<reference evidence="2 3" key="1">
    <citation type="journal article" date="2024" name="Nat. Commun.">
        <title>Phylogenomics reveals the evolutionary origins of lichenization in chlorophyte algae.</title>
        <authorList>
            <person name="Puginier C."/>
            <person name="Libourel C."/>
            <person name="Otte J."/>
            <person name="Skaloud P."/>
            <person name="Haon M."/>
            <person name="Grisel S."/>
            <person name="Petersen M."/>
            <person name="Berrin J.G."/>
            <person name="Delaux P.M."/>
            <person name="Dal Grande F."/>
            <person name="Keller J."/>
        </authorList>
    </citation>
    <scope>NUCLEOTIDE SEQUENCE [LARGE SCALE GENOMIC DNA]</scope>
    <source>
        <strain evidence="2 3">SAG 2145</strain>
    </source>
</reference>
<sequence>MVHNLCKRPHCLVTLIFVGVAESRAGGKVQEQLGLSELHGGYEDTARHEQYDFQKSRYHQKIRANTSSYALPERLQNSPASCTPQLLRTDLLSSAGDFYETTDGNYYFEPAACLLRRLSGHEARQCLAGRHLDFIGDSVTRYQYMSLVDFLSQKQYQAPYGDAPGSPSMSMYWEWGDWSSFYQGSQQKLAQAVDATAVEACRCRRSDTPQTFTQEHQAGRIKEDREFILVASPNNASDRPGETIRISYEQVYDLPTFHQAGLHGLIQSLRHRQLLTGPPSTVIMNQGIWAYGSGDLDHTSDPYRQTALQSIIDMGDTLVSSLSNTELLWKTTSVAVDDREPLFAIINANTVTAAEKSKHWTVYNVRSISEAAIRQGLDFMTDNLHFIPLIYEQFNDLLLNMMCNTDNTWYEAKKSPGSVLQRLMSSSA</sequence>
<dbReference type="Proteomes" id="UP001438707">
    <property type="component" value="Unassembled WGS sequence"/>
</dbReference>
<evidence type="ECO:0000256" key="1">
    <source>
        <dbReference type="SAM" id="SignalP"/>
    </source>
</evidence>
<feature type="signal peptide" evidence="1">
    <location>
        <begin position="1"/>
        <end position="25"/>
    </location>
</feature>
<organism evidence="2 3">
    <name type="scientific">Apatococcus lobatus</name>
    <dbReference type="NCBI Taxonomy" id="904363"/>
    <lineage>
        <taxon>Eukaryota</taxon>
        <taxon>Viridiplantae</taxon>
        <taxon>Chlorophyta</taxon>
        <taxon>core chlorophytes</taxon>
        <taxon>Trebouxiophyceae</taxon>
        <taxon>Chlorellales</taxon>
        <taxon>Chlorellaceae</taxon>
        <taxon>Apatococcus</taxon>
    </lineage>
</organism>
<accession>A0AAW1QBY6</accession>
<dbReference type="EMBL" id="JALJOS010000054">
    <property type="protein sequence ID" value="KAK9818812.1"/>
    <property type="molecule type" value="Genomic_DNA"/>
</dbReference>
<comment type="caution">
    <text evidence="2">The sequence shown here is derived from an EMBL/GenBank/DDBJ whole genome shotgun (WGS) entry which is preliminary data.</text>
</comment>
<dbReference type="AlphaFoldDB" id="A0AAW1QBY6"/>
<evidence type="ECO:0000313" key="3">
    <source>
        <dbReference type="Proteomes" id="UP001438707"/>
    </source>
</evidence>
<protein>
    <submittedName>
        <fullName evidence="2">Uncharacterized protein</fullName>
    </submittedName>
</protein>
<keyword evidence="3" id="KW-1185">Reference proteome</keyword>